<dbReference type="Pfam" id="PF17844">
    <property type="entry name" value="SCP_3"/>
    <property type="match status" value="1"/>
</dbReference>
<evidence type="ECO:0000313" key="3">
    <source>
        <dbReference type="EMBL" id="CAB4992995.1"/>
    </source>
</evidence>
<dbReference type="SUPFAM" id="SSF55718">
    <property type="entry name" value="SCP-like"/>
    <property type="match status" value="1"/>
</dbReference>
<gene>
    <name evidence="2" type="ORF">UFOPK3773_00958</name>
    <name evidence="3" type="ORF">UFOPK3992_00164</name>
</gene>
<dbReference type="Gene3D" id="3.30.1050.40">
    <property type="match status" value="1"/>
</dbReference>
<feature type="domain" description="Bacterial SCP orthologue" evidence="1">
    <location>
        <begin position="28"/>
        <end position="120"/>
    </location>
</feature>
<organism evidence="3">
    <name type="scientific">freshwater metagenome</name>
    <dbReference type="NCBI Taxonomy" id="449393"/>
    <lineage>
        <taxon>unclassified sequences</taxon>
        <taxon>metagenomes</taxon>
        <taxon>ecological metagenomes</taxon>
    </lineage>
</organism>
<protein>
    <submittedName>
        <fullName evidence="3">Unannotated protein</fullName>
    </submittedName>
</protein>
<dbReference type="InterPro" id="IPR041629">
    <property type="entry name" value="SCP_3"/>
</dbReference>
<dbReference type="EMBL" id="CAFBNF010000092">
    <property type="protein sequence ID" value="CAB4942843.1"/>
    <property type="molecule type" value="Genomic_DNA"/>
</dbReference>
<evidence type="ECO:0000259" key="1">
    <source>
        <dbReference type="Pfam" id="PF17844"/>
    </source>
</evidence>
<reference evidence="3" key="1">
    <citation type="submission" date="2020-05" db="EMBL/GenBank/DDBJ databases">
        <authorList>
            <person name="Chiriac C."/>
            <person name="Salcher M."/>
            <person name="Ghai R."/>
            <person name="Kavagutti S V."/>
        </authorList>
    </citation>
    <scope>NUCLEOTIDE SEQUENCE</scope>
</reference>
<dbReference type="AlphaFoldDB" id="A0A6J7NL19"/>
<accession>A0A6J7NL19</accession>
<sequence>MSPPAREAWPVEELARVLAAYADGSTPDRDDERAAVKGTLAELARHVPGRSVEVRVPPYSAVQVVGGSIHRRGTPSAVVEMNARTWLELATGEVSFAAAVAAGRVLASGERSDLSQYLPIQR</sequence>
<name>A0A6J7NL19_9ZZZZ</name>
<evidence type="ECO:0000313" key="2">
    <source>
        <dbReference type="EMBL" id="CAB4942843.1"/>
    </source>
</evidence>
<dbReference type="InterPro" id="IPR036527">
    <property type="entry name" value="SCP2_sterol-bd_dom_sf"/>
</dbReference>
<proteinExistence type="predicted"/>
<dbReference type="EMBL" id="CAFBOZ010000013">
    <property type="protein sequence ID" value="CAB4992995.1"/>
    <property type="molecule type" value="Genomic_DNA"/>
</dbReference>